<feature type="region of interest" description="Disordered" evidence="1">
    <location>
        <begin position="49"/>
        <end position="79"/>
    </location>
</feature>
<feature type="compositionally biased region" description="Polar residues" evidence="1">
    <location>
        <begin position="65"/>
        <end position="79"/>
    </location>
</feature>
<gene>
    <name evidence="2" type="ORF">NPX13_g2827</name>
</gene>
<sequence length="400" mass="44599">MSYLPSTVYDDVGSAGSQQRERNDHSSGRRTFMNTSAWQLLLNPMNSSSSVIQNNDMNSDSQNSPITYTPSTGSRTGTSQNVFTPQSWSSFPQSPSVRRPWHLAQLTSEAAGLHYHGPMQSNDLDNIIQTQAPVEATTHEQILALVTGVSPNYQGNPNLRANQAANIPDELNTSVWITNLPPHLDHKMLLDSVRNCGKIYAAVVNGPEHGHITSASKLVFFDVSGAQNLLRQYSEGSFLVGSYMPRVCYNRIKTEAKPPTPASRVLHIEGPSVIVNQVYLANLFRSDGITWQDEAVIVLSRTSLITRLEWRFGSYRCQAGSARYLIERMKRRERQILREHELWQRVTVHFGVDPCAPQPAAQETPTLQGALPPPQQPANQLATYRPLPPAWQRLMAEFGI</sequence>
<evidence type="ECO:0008006" key="4">
    <source>
        <dbReference type="Google" id="ProtNLM"/>
    </source>
</evidence>
<comment type="caution">
    <text evidence="2">The sequence shown here is derived from an EMBL/GenBank/DDBJ whole genome shotgun (WGS) entry which is preliminary data.</text>
</comment>
<dbReference type="GO" id="GO:0003676">
    <property type="term" value="F:nucleic acid binding"/>
    <property type="evidence" value="ECO:0007669"/>
    <property type="project" value="InterPro"/>
</dbReference>
<dbReference type="AlphaFoldDB" id="A0A9W8NJR2"/>
<dbReference type="Proteomes" id="UP001148614">
    <property type="component" value="Unassembled WGS sequence"/>
</dbReference>
<feature type="region of interest" description="Disordered" evidence="1">
    <location>
        <begin position="358"/>
        <end position="378"/>
    </location>
</feature>
<feature type="region of interest" description="Disordered" evidence="1">
    <location>
        <begin position="1"/>
        <end position="30"/>
    </location>
</feature>
<proteinExistence type="predicted"/>
<evidence type="ECO:0000313" key="2">
    <source>
        <dbReference type="EMBL" id="KAJ3577742.1"/>
    </source>
</evidence>
<organism evidence="2 3">
    <name type="scientific">Xylaria arbuscula</name>
    <dbReference type="NCBI Taxonomy" id="114810"/>
    <lineage>
        <taxon>Eukaryota</taxon>
        <taxon>Fungi</taxon>
        <taxon>Dikarya</taxon>
        <taxon>Ascomycota</taxon>
        <taxon>Pezizomycotina</taxon>
        <taxon>Sordariomycetes</taxon>
        <taxon>Xylariomycetidae</taxon>
        <taxon>Xylariales</taxon>
        <taxon>Xylariaceae</taxon>
        <taxon>Xylaria</taxon>
    </lineage>
</organism>
<accession>A0A9W8NJR2</accession>
<keyword evidence="3" id="KW-1185">Reference proteome</keyword>
<dbReference type="VEuPathDB" id="FungiDB:F4678DRAFT_481755"/>
<name>A0A9W8NJR2_9PEZI</name>
<dbReference type="EMBL" id="JANPWZ010000316">
    <property type="protein sequence ID" value="KAJ3577742.1"/>
    <property type="molecule type" value="Genomic_DNA"/>
</dbReference>
<feature type="compositionally biased region" description="Low complexity" evidence="1">
    <location>
        <begin position="53"/>
        <end position="64"/>
    </location>
</feature>
<protein>
    <recommendedName>
        <fullName evidence="4">RRM domain-containing protein</fullName>
    </recommendedName>
</protein>
<reference evidence="2" key="1">
    <citation type="submission" date="2022-07" db="EMBL/GenBank/DDBJ databases">
        <title>Genome Sequence of Xylaria arbuscula.</title>
        <authorList>
            <person name="Buettner E."/>
        </authorList>
    </citation>
    <scope>NUCLEOTIDE SEQUENCE</scope>
    <source>
        <strain evidence="2">VT107</strain>
    </source>
</reference>
<dbReference type="SUPFAM" id="SSF54928">
    <property type="entry name" value="RNA-binding domain, RBD"/>
    <property type="match status" value="1"/>
</dbReference>
<dbReference type="InterPro" id="IPR035979">
    <property type="entry name" value="RBD_domain_sf"/>
</dbReference>
<evidence type="ECO:0000256" key="1">
    <source>
        <dbReference type="SAM" id="MobiDB-lite"/>
    </source>
</evidence>
<evidence type="ECO:0000313" key="3">
    <source>
        <dbReference type="Proteomes" id="UP001148614"/>
    </source>
</evidence>